<dbReference type="Proteomes" id="UP001347796">
    <property type="component" value="Unassembled WGS sequence"/>
</dbReference>
<evidence type="ECO:0008006" key="5">
    <source>
        <dbReference type="Google" id="ProtNLM"/>
    </source>
</evidence>
<dbReference type="GO" id="GO:0072669">
    <property type="term" value="C:tRNA-splicing ligase complex"/>
    <property type="evidence" value="ECO:0007669"/>
    <property type="project" value="TreeGrafter"/>
</dbReference>
<feature type="compositionally biased region" description="Polar residues" evidence="2">
    <location>
        <begin position="360"/>
        <end position="369"/>
    </location>
</feature>
<feature type="compositionally biased region" description="Basic residues" evidence="2">
    <location>
        <begin position="438"/>
        <end position="448"/>
    </location>
</feature>
<dbReference type="Pfam" id="PF10239">
    <property type="entry name" value="DUF2465"/>
    <property type="match status" value="1"/>
</dbReference>
<reference evidence="3 4" key="1">
    <citation type="submission" date="2024-01" db="EMBL/GenBank/DDBJ databases">
        <title>The genome of the rayed Mediterranean limpet Patella caerulea (Linnaeus, 1758).</title>
        <authorList>
            <person name="Anh-Thu Weber A."/>
            <person name="Halstead-Nussloch G."/>
        </authorList>
    </citation>
    <scope>NUCLEOTIDE SEQUENCE [LARGE SCALE GENOMIC DNA]</scope>
    <source>
        <strain evidence="3">AATW-2023a</strain>
        <tissue evidence="3">Whole specimen</tissue>
    </source>
</reference>
<proteinExistence type="inferred from homology"/>
<dbReference type="PANTHER" id="PTHR31353:SF1">
    <property type="entry name" value="PROTEIN FAM98B"/>
    <property type="match status" value="1"/>
</dbReference>
<evidence type="ECO:0000256" key="2">
    <source>
        <dbReference type="SAM" id="MobiDB-lite"/>
    </source>
</evidence>
<feature type="region of interest" description="Disordered" evidence="2">
    <location>
        <begin position="309"/>
        <end position="376"/>
    </location>
</feature>
<evidence type="ECO:0000313" key="3">
    <source>
        <dbReference type="EMBL" id="KAK6182497.1"/>
    </source>
</evidence>
<feature type="region of interest" description="Disordered" evidence="2">
    <location>
        <begin position="396"/>
        <end position="454"/>
    </location>
</feature>
<dbReference type="AlphaFoldDB" id="A0AAN8JST7"/>
<keyword evidence="4" id="KW-1185">Reference proteome</keyword>
<evidence type="ECO:0000313" key="4">
    <source>
        <dbReference type="Proteomes" id="UP001347796"/>
    </source>
</evidence>
<name>A0AAN8JST7_PATCE</name>
<gene>
    <name evidence="3" type="ORF">SNE40_010175</name>
</gene>
<dbReference type="InterPro" id="IPR018797">
    <property type="entry name" value="FAM98"/>
</dbReference>
<comment type="similarity">
    <text evidence="1">Belongs to the FAM98 family.</text>
</comment>
<organism evidence="3 4">
    <name type="scientific">Patella caerulea</name>
    <name type="common">Rayed Mediterranean limpet</name>
    <dbReference type="NCBI Taxonomy" id="87958"/>
    <lineage>
        <taxon>Eukaryota</taxon>
        <taxon>Metazoa</taxon>
        <taxon>Spiralia</taxon>
        <taxon>Lophotrochozoa</taxon>
        <taxon>Mollusca</taxon>
        <taxon>Gastropoda</taxon>
        <taxon>Patellogastropoda</taxon>
        <taxon>Patelloidea</taxon>
        <taxon>Patellidae</taxon>
        <taxon>Patella</taxon>
    </lineage>
</organism>
<accession>A0AAN8JST7</accession>
<dbReference type="PANTHER" id="PTHR31353">
    <property type="entry name" value="FAM98"/>
    <property type="match status" value="1"/>
</dbReference>
<comment type="caution">
    <text evidence="3">The sequence shown here is derived from an EMBL/GenBank/DDBJ whole genome shotgun (WGS) entry which is preliminary data.</text>
</comment>
<dbReference type="EMBL" id="JAZGQO010000007">
    <property type="protein sequence ID" value="KAK6182497.1"/>
    <property type="molecule type" value="Genomic_DNA"/>
</dbReference>
<evidence type="ECO:0000256" key="1">
    <source>
        <dbReference type="ARBA" id="ARBA00007218"/>
    </source>
</evidence>
<protein>
    <recommendedName>
        <fullName evidence="5">Protein FAM98A</fullName>
    </recommendedName>
</protein>
<sequence>MENDILDSLEDLGYNGEVVDENTLNSAVKDESISPNYSQVVVWVTQELKQFCGLEENVNAITTCNPDDAQNFLLEISGFLREYGCPHTIFSEGPVNHRLSSRQNKLQLLDYLLTELTAVKILASKKPSALRNNTTQQDDKPKESETAAVLKALLIALNFPKPPDNITAFQLFSKVEAKVKELTAQNPSLFGEPLLKARLSDKQWQDVLEVNRILTEEYRIRREMLLKRVDVTIQSFKWSEKAKRNENKIAEVYQPIRQKLTSKSNIDVAQILAARDDLTRLQKTSSGEARERTKCAINRVLIGKVPDRGGRAFELEPPPPEMPAFMKRSDTPSGGRGGRGGSAGGRGGGRGGRIQGGWGDSNSQSHGGNWNQGGGGYQGGGGGYQGGGGGYQGGGGGYQGGGGGYQGGGGGYQGGGGGYQGGGGGYHGGGGGGGRGGRGGRGRGGRGGRGRDGY</sequence>
<feature type="compositionally biased region" description="Gly residues" evidence="2">
    <location>
        <begin position="396"/>
        <end position="437"/>
    </location>
</feature>
<feature type="compositionally biased region" description="Gly residues" evidence="2">
    <location>
        <begin position="334"/>
        <end position="359"/>
    </location>
</feature>